<reference evidence="1 2" key="1">
    <citation type="submission" date="2019-11" db="EMBL/GenBank/DDBJ databases">
        <title>Complete genome sequence of Corynebacterium kalinowskii 1959, a novel Corynebacterium species isolated from soil of a small paddock in Vilsendorf, Germany.</title>
        <authorList>
            <person name="Schaffert L."/>
            <person name="Ruwe M."/>
            <person name="Milse J."/>
            <person name="Hanuschka K."/>
            <person name="Ortseifen V."/>
            <person name="Droste J."/>
            <person name="Brandt D."/>
            <person name="Schlueter L."/>
            <person name="Kutter Y."/>
            <person name="Vinke S."/>
            <person name="Viehoefer P."/>
            <person name="Jacob L."/>
            <person name="Luebke N.-C."/>
            <person name="Schulte-Berndt E."/>
            <person name="Hain C."/>
            <person name="Linder M."/>
            <person name="Schmidt P."/>
            <person name="Wollenschlaeger L."/>
            <person name="Luttermann T."/>
            <person name="Thieme E."/>
            <person name="Hassa J."/>
            <person name="Haak M."/>
            <person name="Wittchen M."/>
            <person name="Mentz A."/>
            <person name="Persicke M."/>
            <person name="Busche T."/>
            <person name="Ruckert C."/>
        </authorList>
    </citation>
    <scope>NUCLEOTIDE SEQUENCE [LARGE SCALE GENOMIC DNA]</scope>
    <source>
        <strain evidence="1 2">2039</strain>
    </source>
</reference>
<gene>
    <name evidence="1" type="ORF">COCCU_12780</name>
</gene>
<dbReference type="InterPro" id="IPR024006">
    <property type="entry name" value="Alt_signal_exp_actinobact"/>
</dbReference>
<name>A0A6B8WC58_9CORY</name>
<organism evidence="1 2">
    <name type="scientific">Corynebacterium occultum</name>
    <dbReference type="NCBI Taxonomy" id="2675219"/>
    <lineage>
        <taxon>Bacteria</taxon>
        <taxon>Bacillati</taxon>
        <taxon>Actinomycetota</taxon>
        <taxon>Actinomycetes</taxon>
        <taxon>Mycobacteriales</taxon>
        <taxon>Corynebacteriaceae</taxon>
        <taxon>Corynebacterium</taxon>
    </lineage>
</organism>
<dbReference type="Proteomes" id="UP000424462">
    <property type="component" value="Chromosome"/>
</dbReference>
<sequence>MNKLAKGSLAAAAGTILLLGGAGTFMSWNADATITGGAVAAGHLRLLPSEGPATWEVNEQKVEDISAFRIVPGDVVEYTTLVKLEAEGDNLTASLELTDAAITATPGDWASEALSAHLEKEAMLELTPESNRITSNADGTYAINAGSGTIVEDVLVSVRLEFPFAAGTATDEDAMNGSVDISDMSVKLTQTNTNNPQ</sequence>
<dbReference type="AlphaFoldDB" id="A0A6B8WC58"/>
<evidence type="ECO:0008006" key="3">
    <source>
        <dbReference type="Google" id="ProtNLM"/>
    </source>
</evidence>
<dbReference type="EMBL" id="CP046455">
    <property type="protein sequence ID" value="QGU08456.1"/>
    <property type="molecule type" value="Genomic_DNA"/>
</dbReference>
<dbReference type="NCBIfam" id="TIGR04089">
    <property type="entry name" value="exp_by_SipW_III"/>
    <property type="match status" value="1"/>
</dbReference>
<evidence type="ECO:0000313" key="1">
    <source>
        <dbReference type="EMBL" id="QGU08456.1"/>
    </source>
</evidence>
<proteinExistence type="predicted"/>
<protein>
    <recommendedName>
        <fullName evidence="3">Alternate signal-mediated exported protein, RER_14450 family</fullName>
    </recommendedName>
</protein>
<accession>A0A6B8WC58</accession>
<dbReference type="NCBIfam" id="TIGR04088">
    <property type="entry name" value="cognate_SipW"/>
    <property type="match status" value="1"/>
</dbReference>
<dbReference type="KEGG" id="cok:COCCU_12780"/>
<dbReference type="InterPro" id="IPR023833">
    <property type="entry name" value="Signal_pept_SipW-depend-type"/>
</dbReference>
<dbReference type="RefSeq" id="WP_156232014.1">
    <property type="nucleotide sequence ID" value="NZ_CP046455.1"/>
</dbReference>
<keyword evidence="2" id="KW-1185">Reference proteome</keyword>
<evidence type="ECO:0000313" key="2">
    <source>
        <dbReference type="Proteomes" id="UP000424462"/>
    </source>
</evidence>